<proteinExistence type="predicted"/>
<protein>
    <submittedName>
        <fullName evidence="1">Uncharacterized protein</fullName>
    </submittedName>
</protein>
<gene>
    <name evidence="1" type="ORF">NM688_g2010</name>
</gene>
<evidence type="ECO:0000313" key="2">
    <source>
        <dbReference type="Proteomes" id="UP001148662"/>
    </source>
</evidence>
<dbReference type="Proteomes" id="UP001148662">
    <property type="component" value="Unassembled WGS sequence"/>
</dbReference>
<keyword evidence="2" id="KW-1185">Reference proteome</keyword>
<comment type="caution">
    <text evidence="1">The sequence shown here is derived from an EMBL/GenBank/DDBJ whole genome shotgun (WGS) entry which is preliminary data.</text>
</comment>
<sequence length="451" mass="50996">MLVTRASLTTVYHSCSCFTPFVRPTRSLRYLIAPRKRRTLDAFLVALRHKCLPRVMAEPSHAGPSSTSISATDSMQSLELEVQIVELEEAQEVQEAAKEESQGESKEAQQAPEKPLPIVYQLYSWKTKAPHTRLVYIRDTVDAERELSKFEPGPLGFDLEWKPNRWRGSNNPVALVQLASHDTILLIQVTAMRSFPSKLKTLLADPAYLKAGVGIQNDCKKLWEDYRVSTRNCVDLALLARTVDNARWKGKYTQPIGLARLCQVYENLDLSKGKITRSNWELYLDELQQEYAANDCHSGLTLYLRLHGMMSTLDSTPSRAYYSFDFHEGFLYHPSEGVPRTLWRPHNPNYDPGPPPERKERKEGDASANDSKESADSTPPEASSSGRSRRHNPSRQYYQPALLAAGASGITHPMTSTGLMMGTRHSTAPRSQYPQMEQVQNFTVPTRTRRI</sequence>
<evidence type="ECO:0000313" key="1">
    <source>
        <dbReference type="EMBL" id="KAJ3556478.1"/>
    </source>
</evidence>
<accession>A0ACC1T9Q0</accession>
<reference evidence="1" key="1">
    <citation type="submission" date="2022-07" db="EMBL/GenBank/DDBJ databases">
        <title>Genome Sequence of Phlebia brevispora.</title>
        <authorList>
            <person name="Buettner E."/>
        </authorList>
    </citation>
    <scope>NUCLEOTIDE SEQUENCE</scope>
    <source>
        <strain evidence="1">MPL23</strain>
    </source>
</reference>
<dbReference type="EMBL" id="JANHOG010000237">
    <property type="protein sequence ID" value="KAJ3556478.1"/>
    <property type="molecule type" value="Genomic_DNA"/>
</dbReference>
<organism evidence="1 2">
    <name type="scientific">Phlebia brevispora</name>
    <dbReference type="NCBI Taxonomy" id="194682"/>
    <lineage>
        <taxon>Eukaryota</taxon>
        <taxon>Fungi</taxon>
        <taxon>Dikarya</taxon>
        <taxon>Basidiomycota</taxon>
        <taxon>Agaricomycotina</taxon>
        <taxon>Agaricomycetes</taxon>
        <taxon>Polyporales</taxon>
        <taxon>Meruliaceae</taxon>
        <taxon>Phlebia</taxon>
    </lineage>
</organism>
<name>A0ACC1T9Q0_9APHY</name>